<reference evidence="1 2" key="1">
    <citation type="journal article" date="2015" name="Proc. Natl. Acad. Sci. U.S.A.">
        <title>The resurrection genome of Boea hygrometrica: A blueprint for survival of dehydration.</title>
        <authorList>
            <person name="Xiao L."/>
            <person name="Yang G."/>
            <person name="Zhang L."/>
            <person name="Yang X."/>
            <person name="Zhao S."/>
            <person name="Ji Z."/>
            <person name="Zhou Q."/>
            <person name="Hu M."/>
            <person name="Wang Y."/>
            <person name="Chen M."/>
            <person name="Xu Y."/>
            <person name="Jin H."/>
            <person name="Xiao X."/>
            <person name="Hu G."/>
            <person name="Bao F."/>
            <person name="Hu Y."/>
            <person name="Wan P."/>
            <person name="Li L."/>
            <person name="Deng X."/>
            <person name="Kuang T."/>
            <person name="Xiang C."/>
            <person name="Zhu J.K."/>
            <person name="Oliver M.J."/>
            <person name="He Y."/>
        </authorList>
    </citation>
    <scope>NUCLEOTIDE SEQUENCE [LARGE SCALE GENOMIC DNA]</scope>
    <source>
        <strain evidence="2">cv. XS01</strain>
    </source>
</reference>
<dbReference type="AlphaFoldDB" id="A0A2Z7C7H9"/>
<sequence length="196" mass="22717">MLSNLRAKRFEYKTIRRLLFSIQIDLLVLFSQNNAHVLKVRKNLQCKGRKVQQCQKTFQTATTLCQTDKSPHRAIYRAEHKQTTGCADERSRKSVVRTEMQKQKKAQPWEDIEEPARTGALPNECMAIESLTTLDLPMVVDTIGIYELKGPYYTLTMTDWFLQALSLIPRGSWGDVARLFTMVRWVDQKNVFSDSQ</sequence>
<organism evidence="1 2">
    <name type="scientific">Dorcoceras hygrometricum</name>
    <dbReference type="NCBI Taxonomy" id="472368"/>
    <lineage>
        <taxon>Eukaryota</taxon>
        <taxon>Viridiplantae</taxon>
        <taxon>Streptophyta</taxon>
        <taxon>Embryophyta</taxon>
        <taxon>Tracheophyta</taxon>
        <taxon>Spermatophyta</taxon>
        <taxon>Magnoliopsida</taxon>
        <taxon>eudicotyledons</taxon>
        <taxon>Gunneridae</taxon>
        <taxon>Pentapetalae</taxon>
        <taxon>asterids</taxon>
        <taxon>lamiids</taxon>
        <taxon>Lamiales</taxon>
        <taxon>Gesneriaceae</taxon>
        <taxon>Didymocarpoideae</taxon>
        <taxon>Trichosporeae</taxon>
        <taxon>Loxocarpinae</taxon>
        <taxon>Dorcoceras</taxon>
    </lineage>
</organism>
<keyword evidence="2" id="KW-1185">Reference proteome</keyword>
<protein>
    <submittedName>
        <fullName evidence="1">Aldose 1-epimerase-like</fullName>
    </submittedName>
</protein>
<name>A0A2Z7C7H9_9LAMI</name>
<gene>
    <name evidence="1" type="ORF">F511_10430</name>
</gene>
<dbReference type="Proteomes" id="UP000250235">
    <property type="component" value="Unassembled WGS sequence"/>
</dbReference>
<evidence type="ECO:0000313" key="1">
    <source>
        <dbReference type="EMBL" id="KZV42722.1"/>
    </source>
</evidence>
<proteinExistence type="predicted"/>
<dbReference type="EMBL" id="KQ998965">
    <property type="protein sequence ID" value="KZV42722.1"/>
    <property type="molecule type" value="Genomic_DNA"/>
</dbReference>
<evidence type="ECO:0000313" key="2">
    <source>
        <dbReference type="Proteomes" id="UP000250235"/>
    </source>
</evidence>
<accession>A0A2Z7C7H9</accession>